<gene>
    <name evidence="1" type="ORF">JHL16_33225</name>
</gene>
<proteinExistence type="predicted"/>
<protein>
    <submittedName>
        <fullName evidence="1">Phosphotransferase family protein</fullName>
    </submittedName>
</protein>
<comment type="caution">
    <text evidence="1">The sequence shown here is derived from an EMBL/GenBank/DDBJ whole genome shotgun (WGS) entry which is preliminary data.</text>
</comment>
<organism evidence="1 2">
    <name type="scientific">Taklimakanibacter albus</name>
    <dbReference type="NCBI Taxonomy" id="2800327"/>
    <lineage>
        <taxon>Bacteria</taxon>
        <taxon>Pseudomonadati</taxon>
        <taxon>Pseudomonadota</taxon>
        <taxon>Alphaproteobacteria</taxon>
        <taxon>Hyphomicrobiales</taxon>
        <taxon>Aestuariivirgaceae</taxon>
        <taxon>Taklimakanibacter</taxon>
    </lineage>
</organism>
<sequence length="314" mass="35988">MSEKLKFGQARTAAEKEAEAMIATIPLFAGRPVSYSMVSGGLSNSNWRFEVDGDTRPYFLKIPGKGSELFINRKASNQAARLAFERGVGAEVVYFDPVSGLEVTEFLDGYRTSTNVDFLDSEIWGRVTDLYREFHACPPLMITRTIFDMTEEHIEQAAELKSSLPADFAVLKAKYDAAKRAFTASGLDITSCFNDPMPGNFLLSPDNQVKLIDFEWASNNERYYDLGVWIGEMFYSEAVVEEIARRYFRSSSPQHPARLTVMRAVADFKWALWAMVQERISSLDFDYHKYGAWKFMRARLFMDDQRWTNWLHLV</sequence>
<evidence type="ECO:0000313" key="2">
    <source>
        <dbReference type="Proteomes" id="UP000616151"/>
    </source>
</evidence>
<dbReference type="EMBL" id="JAENHL010000008">
    <property type="protein sequence ID" value="MBK1871276.1"/>
    <property type="molecule type" value="Genomic_DNA"/>
</dbReference>
<dbReference type="Proteomes" id="UP000616151">
    <property type="component" value="Unassembled WGS sequence"/>
</dbReference>
<accession>A0ACC5RF07</accession>
<reference evidence="1" key="1">
    <citation type="submission" date="2021-01" db="EMBL/GenBank/DDBJ databases">
        <authorList>
            <person name="Sun Q."/>
        </authorList>
    </citation>
    <scope>NUCLEOTIDE SEQUENCE</scope>
    <source>
        <strain evidence="1">YIM B02566</strain>
    </source>
</reference>
<keyword evidence="2" id="KW-1185">Reference proteome</keyword>
<name>A0ACC5RF07_9HYPH</name>
<evidence type="ECO:0000313" key="1">
    <source>
        <dbReference type="EMBL" id="MBK1871276.1"/>
    </source>
</evidence>